<protein>
    <recommendedName>
        <fullName evidence="3">F-box domain-containing protein</fullName>
    </recommendedName>
</protein>
<organism evidence="1 2">
    <name type="scientific">Hypholoma sublateritium (strain FD-334 SS-4)</name>
    <dbReference type="NCBI Taxonomy" id="945553"/>
    <lineage>
        <taxon>Eukaryota</taxon>
        <taxon>Fungi</taxon>
        <taxon>Dikarya</taxon>
        <taxon>Basidiomycota</taxon>
        <taxon>Agaricomycotina</taxon>
        <taxon>Agaricomycetes</taxon>
        <taxon>Agaricomycetidae</taxon>
        <taxon>Agaricales</taxon>
        <taxon>Agaricineae</taxon>
        <taxon>Strophariaceae</taxon>
        <taxon>Hypholoma</taxon>
    </lineage>
</organism>
<gene>
    <name evidence="1" type="ORF">HYPSUDRAFT_54889</name>
</gene>
<evidence type="ECO:0008006" key="3">
    <source>
        <dbReference type="Google" id="ProtNLM"/>
    </source>
</evidence>
<dbReference type="EMBL" id="KN817549">
    <property type="protein sequence ID" value="KJA22580.1"/>
    <property type="molecule type" value="Genomic_DNA"/>
</dbReference>
<reference evidence="2" key="1">
    <citation type="submission" date="2014-04" db="EMBL/GenBank/DDBJ databases">
        <title>Evolutionary Origins and Diversification of the Mycorrhizal Mutualists.</title>
        <authorList>
            <consortium name="DOE Joint Genome Institute"/>
            <consortium name="Mycorrhizal Genomics Consortium"/>
            <person name="Kohler A."/>
            <person name="Kuo A."/>
            <person name="Nagy L.G."/>
            <person name="Floudas D."/>
            <person name="Copeland A."/>
            <person name="Barry K.W."/>
            <person name="Cichocki N."/>
            <person name="Veneault-Fourrey C."/>
            <person name="LaButti K."/>
            <person name="Lindquist E.A."/>
            <person name="Lipzen A."/>
            <person name="Lundell T."/>
            <person name="Morin E."/>
            <person name="Murat C."/>
            <person name="Riley R."/>
            <person name="Ohm R."/>
            <person name="Sun H."/>
            <person name="Tunlid A."/>
            <person name="Henrissat B."/>
            <person name="Grigoriev I.V."/>
            <person name="Hibbett D.S."/>
            <person name="Martin F."/>
        </authorList>
    </citation>
    <scope>NUCLEOTIDE SEQUENCE [LARGE SCALE GENOMIC DNA]</scope>
    <source>
        <strain evidence="2">FD-334 SS-4</strain>
    </source>
</reference>
<dbReference type="OrthoDB" id="3256662at2759"/>
<proteinExistence type="predicted"/>
<evidence type="ECO:0000313" key="1">
    <source>
        <dbReference type="EMBL" id="KJA22580.1"/>
    </source>
</evidence>
<dbReference type="Proteomes" id="UP000054270">
    <property type="component" value="Unassembled WGS sequence"/>
</dbReference>
<keyword evidence="2" id="KW-1185">Reference proteome</keyword>
<name>A0A0D2PRY6_HYPSF</name>
<evidence type="ECO:0000313" key="2">
    <source>
        <dbReference type="Proteomes" id="UP000054270"/>
    </source>
</evidence>
<sequence>MARSMQWSYPERRSPDGKALSHIANEIYMHIVDYIKCHALGGLTNDPLVRRDLRSLSAVCRFFCAVTAPWLFQSICFDGLCPAGQSGASSFCRKLLAGDQAAQLMAQYVTKCEFLSWETVGKNSWTRKEFMSIGAQINENGDHERSIEGNNGIAETFETPGS</sequence>
<dbReference type="AlphaFoldDB" id="A0A0D2PRY6"/>
<accession>A0A0D2PRY6</accession>